<dbReference type="EMBL" id="SRLO01000830">
    <property type="protein sequence ID" value="TNN45687.1"/>
    <property type="molecule type" value="Genomic_DNA"/>
</dbReference>
<evidence type="ECO:0000256" key="1">
    <source>
        <dbReference type="SAM" id="MobiDB-lite"/>
    </source>
</evidence>
<evidence type="ECO:0000313" key="3">
    <source>
        <dbReference type="Proteomes" id="UP000314294"/>
    </source>
</evidence>
<gene>
    <name evidence="2" type="ORF">EYF80_044116</name>
</gene>
<dbReference type="AlphaFoldDB" id="A0A4Z2FWS4"/>
<name>A0A4Z2FWS4_9TELE</name>
<organism evidence="2 3">
    <name type="scientific">Liparis tanakae</name>
    <name type="common">Tanaka's snailfish</name>
    <dbReference type="NCBI Taxonomy" id="230148"/>
    <lineage>
        <taxon>Eukaryota</taxon>
        <taxon>Metazoa</taxon>
        <taxon>Chordata</taxon>
        <taxon>Craniata</taxon>
        <taxon>Vertebrata</taxon>
        <taxon>Euteleostomi</taxon>
        <taxon>Actinopterygii</taxon>
        <taxon>Neopterygii</taxon>
        <taxon>Teleostei</taxon>
        <taxon>Neoteleostei</taxon>
        <taxon>Acanthomorphata</taxon>
        <taxon>Eupercaria</taxon>
        <taxon>Perciformes</taxon>
        <taxon>Cottioidei</taxon>
        <taxon>Cottales</taxon>
        <taxon>Liparidae</taxon>
        <taxon>Liparis</taxon>
    </lineage>
</organism>
<keyword evidence="3" id="KW-1185">Reference proteome</keyword>
<protein>
    <submittedName>
        <fullName evidence="2">Uncharacterized protein</fullName>
    </submittedName>
</protein>
<reference evidence="2 3" key="1">
    <citation type="submission" date="2019-03" db="EMBL/GenBank/DDBJ databases">
        <title>First draft genome of Liparis tanakae, snailfish: a comprehensive survey of snailfish specific genes.</title>
        <authorList>
            <person name="Kim W."/>
            <person name="Song I."/>
            <person name="Jeong J.-H."/>
            <person name="Kim D."/>
            <person name="Kim S."/>
            <person name="Ryu S."/>
            <person name="Song J.Y."/>
            <person name="Lee S.K."/>
        </authorList>
    </citation>
    <scope>NUCLEOTIDE SEQUENCE [LARGE SCALE GENOMIC DNA]</scope>
    <source>
        <tissue evidence="2">Muscle</tissue>
    </source>
</reference>
<accession>A0A4Z2FWS4</accession>
<proteinExistence type="predicted"/>
<dbReference type="Proteomes" id="UP000314294">
    <property type="component" value="Unassembled WGS sequence"/>
</dbReference>
<evidence type="ECO:0000313" key="2">
    <source>
        <dbReference type="EMBL" id="TNN45687.1"/>
    </source>
</evidence>
<feature type="region of interest" description="Disordered" evidence="1">
    <location>
        <begin position="43"/>
        <end position="64"/>
    </location>
</feature>
<comment type="caution">
    <text evidence="2">The sequence shown here is derived from an EMBL/GenBank/DDBJ whole genome shotgun (WGS) entry which is preliminary data.</text>
</comment>
<sequence>MDVLDRRVVCLTDCTTLINGMLPSHLWSPLAPSWWLSGEKEPGMLHDSSESSMEDLSEASYSLL</sequence>